<evidence type="ECO:0000313" key="11">
    <source>
        <dbReference type="Proteomes" id="UP001429984"/>
    </source>
</evidence>
<dbReference type="Gene3D" id="3.30.565.10">
    <property type="entry name" value="Histidine kinase-like ATPase, C-terminal domain"/>
    <property type="match status" value="1"/>
</dbReference>
<dbReference type="SMART" id="SM00387">
    <property type="entry name" value="HATPase_c"/>
    <property type="match status" value="1"/>
</dbReference>
<dbReference type="PANTHER" id="PTHR43065:SF42">
    <property type="entry name" value="TWO-COMPONENT SENSOR PPRA"/>
    <property type="match status" value="1"/>
</dbReference>
<dbReference type="Pfam" id="PF13426">
    <property type="entry name" value="PAS_9"/>
    <property type="match status" value="1"/>
</dbReference>
<dbReference type="Gene3D" id="3.40.50.2300">
    <property type="match status" value="1"/>
</dbReference>
<dbReference type="InterPro" id="IPR036890">
    <property type="entry name" value="HATPase_C_sf"/>
</dbReference>
<evidence type="ECO:0000259" key="8">
    <source>
        <dbReference type="PROSITE" id="PS50110"/>
    </source>
</evidence>
<gene>
    <name evidence="10" type="ORF">IU514_12480</name>
</gene>
<dbReference type="PANTHER" id="PTHR43065">
    <property type="entry name" value="SENSOR HISTIDINE KINASE"/>
    <property type="match status" value="1"/>
</dbReference>
<evidence type="ECO:0000256" key="4">
    <source>
        <dbReference type="ARBA" id="ARBA00022679"/>
    </source>
</evidence>
<dbReference type="InterPro" id="IPR003661">
    <property type="entry name" value="HisK_dim/P_dom"/>
</dbReference>
<evidence type="ECO:0000256" key="1">
    <source>
        <dbReference type="ARBA" id="ARBA00000085"/>
    </source>
</evidence>
<dbReference type="InterPro" id="IPR029016">
    <property type="entry name" value="GAF-like_dom_sf"/>
</dbReference>
<dbReference type="SMART" id="SM00065">
    <property type="entry name" value="GAF"/>
    <property type="match status" value="1"/>
</dbReference>
<dbReference type="SUPFAM" id="SSF55874">
    <property type="entry name" value="ATPase domain of HSP90 chaperone/DNA topoisomerase II/histidine kinase"/>
    <property type="match status" value="1"/>
</dbReference>
<dbReference type="Pfam" id="PF13185">
    <property type="entry name" value="GAF_2"/>
    <property type="match status" value="1"/>
</dbReference>
<feature type="modified residue" description="4-aspartylphosphate" evidence="6">
    <location>
        <position position="594"/>
    </location>
</feature>
<dbReference type="InterPro" id="IPR004358">
    <property type="entry name" value="Sig_transdc_His_kin-like_C"/>
</dbReference>
<evidence type="ECO:0000259" key="7">
    <source>
        <dbReference type="PROSITE" id="PS50109"/>
    </source>
</evidence>
<name>A0ABS0B7P1_9GAMM</name>
<dbReference type="SUPFAM" id="SSF52172">
    <property type="entry name" value="CheY-like"/>
    <property type="match status" value="1"/>
</dbReference>
<dbReference type="InterPro" id="IPR001789">
    <property type="entry name" value="Sig_transdc_resp-reg_receiver"/>
</dbReference>
<evidence type="ECO:0000259" key="9">
    <source>
        <dbReference type="PROSITE" id="PS50112"/>
    </source>
</evidence>
<dbReference type="InterPro" id="IPR005467">
    <property type="entry name" value="His_kinase_dom"/>
</dbReference>
<sequence length="665" mass="72272">MLRELFKLLPDALIVVDEGGRVVRANGPAERLFGYPPQGLDGIQIEALMPEGTRARHAQHRVEYMSAPRVRPMGTTGLSLTGQRLDGGQFPVEISLGPLESQGRTLYLAVIRDVSESQRVRQALVRGRYDALVARVGQLALASSDETVIEGLPEQLKEALQAEAVMVVMLAPDGQSIRVAGAHGIAPERMERFVRRPHAETGLWRALVNGQPLVAEMLADGSQDDWPQPDDGRFRRGAVMPIGDREHPIGALIVLAPEVQRFDHDAMHLLQLVANLLAAMIQRRRTEEQLAHAQRLEAIGQLTGGVAHDFNNLLTVMSGNLQLLEEQTDLPPQSSELIESALRAVSRGAELTAKLLAFARRQRLLPRAVDPEALLREIAGMLQRALGESIRVRIENQGPVAPAYVDAAQLDTALLNLALNARDAMPQGGEITFSARDCRITPGERHSEVEPGHYVVFTVGDTGSGMTPETLAHAVEPFFTTREMGNGLGLSMVYGFVKQSNGFLRIDSRLGYGTQVELFLPTAPPLAVVASAPLPVLAPGSGETILVVEDEDEVRKIAEAFLGSIGYRVRGVGSAMEALHQLQEDPTISLLFSDVRLGSGMDGHELALAARALRPALPVLLTSGYADENVVPVARDPSDGFELLRKPYRHEELAMALRRSLGRPT</sequence>
<dbReference type="Pfam" id="PF02518">
    <property type="entry name" value="HATPase_c"/>
    <property type="match status" value="1"/>
</dbReference>
<dbReference type="SUPFAM" id="SSF55781">
    <property type="entry name" value="GAF domain-like"/>
    <property type="match status" value="1"/>
</dbReference>
<reference evidence="10 11" key="1">
    <citation type="submission" date="2020-11" db="EMBL/GenBank/DDBJ databases">
        <title>Draft Genome Sequence and Secondary Metabolite Biosynthetic Potential of the Lysobacter niastensis Type strain DSM 18481.</title>
        <authorList>
            <person name="Turrini P."/>
            <person name="Artuso I."/>
            <person name="Tescari M."/>
            <person name="Lugli G.A."/>
            <person name="Frangipani E."/>
            <person name="Ventura M."/>
            <person name="Visca P."/>
        </authorList>
    </citation>
    <scope>NUCLEOTIDE SEQUENCE [LARGE SCALE GENOMIC DNA]</scope>
    <source>
        <strain evidence="10 11">DSM 18481</strain>
    </source>
</reference>
<dbReference type="InterPro" id="IPR000014">
    <property type="entry name" value="PAS"/>
</dbReference>
<keyword evidence="3 6" id="KW-0597">Phosphoprotein</keyword>
<protein>
    <recommendedName>
        <fullName evidence="2">histidine kinase</fullName>
        <ecNumber evidence="2">2.7.13.3</ecNumber>
    </recommendedName>
</protein>
<dbReference type="SMART" id="SM00448">
    <property type="entry name" value="REC"/>
    <property type="match status" value="1"/>
</dbReference>
<dbReference type="SUPFAM" id="SSF55785">
    <property type="entry name" value="PYP-like sensor domain (PAS domain)"/>
    <property type="match status" value="1"/>
</dbReference>
<dbReference type="Pfam" id="PF00072">
    <property type="entry name" value="Response_reg"/>
    <property type="match status" value="1"/>
</dbReference>
<accession>A0ABS0B7P1</accession>
<keyword evidence="11" id="KW-1185">Reference proteome</keyword>
<dbReference type="Proteomes" id="UP001429984">
    <property type="component" value="Unassembled WGS sequence"/>
</dbReference>
<dbReference type="InterPro" id="IPR035965">
    <property type="entry name" value="PAS-like_dom_sf"/>
</dbReference>
<dbReference type="CDD" id="cd00130">
    <property type="entry name" value="PAS"/>
    <property type="match status" value="1"/>
</dbReference>
<evidence type="ECO:0000256" key="6">
    <source>
        <dbReference type="PROSITE-ProRule" id="PRU00169"/>
    </source>
</evidence>
<feature type="domain" description="PAS" evidence="9">
    <location>
        <begin position="1"/>
        <end position="51"/>
    </location>
</feature>
<dbReference type="CDD" id="cd00082">
    <property type="entry name" value="HisKA"/>
    <property type="match status" value="1"/>
</dbReference>
<dbReference type="InterPro" id="IPR003018">
    <property type="entry name" value="GAF"/>
</dbReference>
<dbReference type="SUPFAM" id="SSF47384">
    <property type="entry name" value="Homodimeric domain of signal transducing histidine kinase"/>
    <property type="match status" value="1"/>
</dbReference>
<keyword evidence="5" id="KW-0418">Kinase</keyword>
<feature type="domain" description="Response regulatory" evidence="8">
    <location>
        <begin position="544"/>
        <end position="661"/>
    </location>
</feature>
<evidence type="ECO:0000256" key="2">
    <source>
        <dbReference type="ARBA" id="ARBA00012438"/>
    </source>
</evidence>
<dbReference type="PROSITE" id="PS50112">
    <property type="entry name" value="PAS"/>
    <property type="match status" value="1"/>
</dbReference>
<comment type="catalytic activity">
    <reaction evidence="1">
        <text>ATP + protein L-histidine = ADP + protein N-phospho-L-histidine.</text>
        <dbReference type="EC" id="2.7.13.3"/>
    </reaction>
</comment>
<dbReference type="Gene3D" id="3.30.450.40">
    <property type="match status" value="1"/>
</dbReference>
<dbReference type="InterPro" id="IPR036097">
    <property type="entry name" value="HisK_dim/P_sf"/>
</dbReference>
<dbReference type="InterPro" id="IPR003594">
    <property type="entry name" value="HATPase_dom"/>
</dbReference>
<dbReference type="SMART" id="SM00388">
    <property type="entry name" value="HisKA"/>
    <property type="match status" value="1"/>
</dbReference>
<comment type="caution">
    <text evidence="10">The sequence shown here is derived from an EMBL/GenBank/DDBJ whole genome shotgun (WGS) entry which is preliminary data.</text>
</comment>
<dbReference type="PROSITE" id="PS50110">
    <property type="entry name" value="RESPONSE_REGULATORY"/>
    <property type="match status" value="1"/>
</dbReference>
<evidence type="ECO:0000256" key="3">
    <source>
        <dbReference type="ARBA" id="ARBA00022553"/>
    </source>
</evidence>
<organism evidence="10 11">
    <name type="scientific">Lysobacter niastensis</name>
    <dbReference type="NCBI Taxonomy" id="380629"/>
    <lineage>
        <taxon>Bacteria</taxon>
        <taxon>Pseudomonadati</taxon>
        <taxon>Pseudomonadota</taxon>
        <taxon>Gammaproteobacteria</taxon>
        <taxon>Lysobacterales</taxon>
        <taxon>Lysobacteraceae</taxon>
        <taxon>Lysobacter</taxon>
    </lineage>
</organism>
<dbReference type="SMART" id="SM00091">
    <property type="entry name" value="PAS"/>
    <property type="match status" value="1"/>
</dbReference>
<evidence type="ECO:0000256" key="5">
    <source>
        <dbReference type="ARBA" id="ARBA00022777"/>
    </source>
</evidence>
<dbReference type="PROSITE" id="PS50109">
    <property type="entry name" value="HIS_KIN"/>
    <property type="match status" value="1"/>
</dbReference>
<dbReference type="RefSeq" id="WP_194931426.1">
    <property type="nucleotide sequence ID" value="NZ_JADLZT010000006.1"/>
</dbReference>
<evidence type="ECO:0000313" key="10">
    <source>
        <dbReference type="EMBL" id="MBF6024842.1"/>
    </source>
</evidence>
<keyword evidence="4" id="KW-0808">Transferase</keyword>
<dbReference type="PRINTS" id="PR00344">
    <property type="entry name" value="BCTRLSENSOR"/>
</dbReference>
<proteinExistence type="predicted"/>
<dbReference type="Pfam" id="PF00512">
    <property type="entry name" value="HisKA"/>
    <property type="match status" value="1"/>
</dbReference>
<feature type="domain" description="Histidine kinase" evidence="7">
    <location>
        <begin position="305"/>
        <end position="524"/>
    </location>
</feature>
<dbReference type="Gene3D" id="1.10.287.130">
    <property type="match status" value="1"/>
</dbReference>
<dbReference type="NCBIfam" id="TIGR00229">
    <property type="entry name" value="sensory_box"/>
    <property type="match status" value="1"/>
</dbReference>
<dbReference type="InterPro" id="IPR011006">
    <property type="entry name" value="CheY-like_superfamily"/>
</dbReference>
<dbReference type="Gene3D" id="3.30.450.20">
    <property type="entry name" value="PAS domain"/>
    <property type="match status" value="1"/>
</dbReference>
<dbReference type="EC" id="2.7.13.3" evidence="2"/>
<dbReference type="EMBL" id="JADLZT010000006">
    <property type="protein sequence ID" value="MBF6024842.1"/>
    <property type="molecule type" value="Genomic_DNA"/>
</dbReference>